<dbReference type="EMBL" id="JBGBPQ010000003">
    <property type="protein sequence ID" value="KAL1526798.1"/>
    <property type="molecule type" value="Genomic_DNA"/>
</dbReference>
<feature type="transmembrane region" description="Helical" evidence="5">
    <location>
        <begin position="280"/>
        <end position="303"/>
    </location>
</feature>
<keyword evidence="3 5" id="KW-1133">Transmembrane helix</keyword>
<keyword evidence="2 5" id="KW-0812">Transmembrane</keyword>
<keyword evidence="8" id="KW-1185">Reference proteome</keyword>
<dbReference type="GO" id="GO:0016020">
    <property type="term" value="C:membrane"/>
    <property type="evidence" value="ECO:0007669"/>
    <property type="project" value="UniProtKB-SubCell"/>
</dbReference>
<feature type="transmembrane region" description="Helical" evidence="5">
    <location>
        <begin position="515"/>
        <end position="537"/>
    </location>
</feature>
<accession>A0AB34K0L8</accession>
<evidence type="ECO:0000313" key="8">
    <source>
        <dbReference type="Proteomes" id="UP001515480"/>
    </source>
</evidence>
<evidence type="ECO:0000313" key="7">
    <source>
        <dbReference type="EMBL" id="KAL1526798.1"/>
    </source>
</evidence>
<gene>
    <name evidence="7" type="ORF">AB1Y20_015492</name>
</gene>
<evidence type="ECO:0000256" key="2">
    <source>
        <dbReference type="ARBA" id="ARBA00022692"/>
    </source>
</evidence>
<dbReference type="InterPro" id="IPR001807">
    <property type="entry name" value="ClC"/>
</dbReference>
<keyword evidence="4 5" id="KW-0472">Membrane</keyword>
<evidence type="ECO:0000256" key="4">
    <source>
        <dbReference type="ARBA" id="ARBA00023136"/>
    </source>
</evidence>
<feature type="signal peptide" evidence="6">
    <location>
        <begin position="1"/>
        <end position="22"/>
    </location>
</feature>
<evidence type="ECO:0000256" key="6">
    <source>
        <dbReference type="SAM" id="SignalP"/>
    </source>
</evidence>
<sequence length="557" mass="59857">MRWRGLALIHLVGAAPLHDVAATLLPANHSSTAAASLTLLVSSTHAQLQPSHAVDTHLEEPSQGSPLHSLLAHAPTRDTPNRGVRKVYIVLIVASMLLTLFSIWHYNFAWPWPSTPHLQLQSARLPSVKVPSLQLTSLGDCIRAASMVAILIAAGAIFVQAPLQVRDGGPWNSPHHECTVTYHGVICVDPAQERVGDAVYLSQPLDWTIYAGAVAFALLTLLTMLIHWWRKSMPMPLTQLQFSPSFAEAYVPHVGPQLRTLLTDPCSLAKIIWLDWLHPAITGALIGLAMGAYQLVLQCLISAVWGNKGVTSGEPPYQHLSPWAVALLPPLLLGLTGWLQARLRAGAAGNFVQAVVNDLHIELFRGLVVTTVVSLLAIVSGGSAGPEGPVLFMGAAIAIATRPLHQIFYDGSVNKPGGMRERWLLRWDPRFKGRPMGDDALIGGCAAIAAFFDHPVSGCLLVMELPTMHGSLRRGEVLPSALVASTLSWATHRALMNAGDIPPPPLLPSVCPSIGHLLLAVPLGLVAGGLSLCFVHARRLLDSLPFRPAMRGVAWWG</sequence>
<evidence type="ECO:0008006" key="9">
    <source>
        <dbReference type="Google" id="ProtNLM"/>
    </source>
</evidence>
<evidence type="ECO:0000256" key="1">
    <source>
        <dbReference type="ARBA" id="ARBA00004141"/>
    </source>
</evidence>
<evidence type="ECO:0000256" key="5">
    <source>
        <dbReference type="SAM" id="Phobius"/>
    </source>
</evidence>
<dbReference type="Proteomes" id="UP001515480">
    <property type="component" value="Unassembled WGS sequence"/>
</dbReference>
<dbReference type="Gene3D" id="1.10.3080.10">
    <property type="entry name" value="Clc chloride channel"/>
    <property type="match status" value="1"/>
</dbReference>
<feature type="chain" id="PRO_5044279156" description="Dolichol kinase" evidence="6">
    <location>
        <begin position="23"/>
        <end position="557"/>
    </location>
</feature>
<dbReference type="InterPro" id="IPR014743">
    <property type="entry name" value="Cl-channel_core"/>
</dbReference>
<comment type="caution">
    <text evidence="7">The sequence shown here is derived from an EMBL/GenBank/DDBJ whole genome shotgun (WGS) entry which is preliminary data.</text>
</comment>
<dbReference type="Pfam" id="PF00654">
    <property type="entry name" value="Voltage_CLC"/>
    <property type="match status" value="1"/>
</dbReference>
<proteinExistence type="predicted"/>
<name>A0AB34K0L8_PRYPA</name>
<feature type="transmembrane region" description="Helical" evidence="5">
    <location>
        <begin position="323"/>
        <end position="343"/>
    </location>
</feature>
<dbReference type="GO" id="GO:0015108">
    <property type="term" value="F:chloride transmembrane transporter activity"/>
    <property type="evidence" value="ECO:0007669"/>
    <property type="project" value="InterPro"/>
</dbReference>
<feature type="transmembrane region" description="Helical" evidence="5">
    <location>
        <begin position="207"/>
        <end position="229"/>
    </location>
</feature>
<dbReference type="AlphaFoldDB" id="A0AB34K0L8"/>
<evidence type="ECO:0000256" key="3">
    <source>
        <dbReference type="ARBA" id="ARBA00022989"/>
    </source>
</evidence>
<feature type="transmembrane region" description="Helical" evidence="5">
    <location>
        <begin position="363"/>
        <end position="384"/>
    </location>
</feature>
<organism evidence="7 8">
    <name type="scientific">Prymnesium parvum</name>
    <name type="common">Toxic golden alga</name>
    <dbReference type="NCBI Taxonomy" id="97485"/>
    <lineage>
        <taxon>Eukaryota</taxon>
        <taxon>Haptista</taxon>
        <taxon>Haptophyta</taxon>
        <taxon>Prymnesiophyceae</taxon>
        <taxon>Prymnesiales</taxon>
        <taxon>Prymnesiaceae</taxon>
        <taxon>Prymnesium</taxon>
    </lineage>
</organism>
<reference evidence="7 8" key="1">
    <citation type="journal article" date="2024" name="Science">
        <title>Giant polyketide synthase enzymes in the biosynthesis of giant marine polyether toxins.</title>
        <authorList>
            <person name="Fallon T.R."/>
            <person name="Shende V.V."/>
            <person name="Wierzbicki I.H."/>
            <person name="Pendleton A.L."/>
            <person name="Watervoot N.F."/>
            <person name="Auber R.P."/>
            <person name="Gonzalez D.J."/>
            <person name="Wisecaver J.H."/>
            <person name="Moore B.S."/>
        </authorList>
    </citation>
    <scope>NUCLEOTIDE SEQUENCE [LARGE SCALE GENOMIC DNA]</scope>
    <source>
        <strain evidence="7 8">12B1</strain>
    </source>
</reference>
<comment type="subcellular location">
    <subcellularLocation>
        <location evidence="1">Membrane</location>
        <topology evidence="1">Multi-pass membrane protein</topology>
    </subcellularLocation>
</comment>
<keyword evidence="6" id="KW-0732">Signal</keyword>
<protein>
    <recommendedName>
        <fullName evidence="9">Dolichol kinase</fullName>
    </recommendedName>
</protein>
<feature type="transmembrane region" description="Helical" evidence="5">
    <location>
        <begin position="87"/>
        <end position="106"/>
    </location>
</feature>
<dbReference type="SUPFAM" id="SSF81340">
    <property type="entry name" value="Clc chloride channel"/>
    <property type="match status" value="1"/>
</dbReference>